<dbReference type="GO" id="GO:0009086">
    <property type="term" value="P:methionine biosynthetic process"/>
    <property type="evidence" value="ECO:0007669"/>
    <property type="project" value="TreeGrafter"/>
</dbReference>
<protein>
    <submittedName>
        <fullName evidence="7">Homocysteine S-methyltransferase 3</fullName>
    </submittedName>
</protein>
<accession>A0A6A1VYS4</accession>
<keyword evidence="1 5" id="KW-0489">Methyltransferase</keyword>
<dbReference type="GO" id="GO:0033528">
    <property type="term" value="P:S-methylmethionine cycle"/>
    <property type="evidence" value="ECO:0007669"/>
    <property type="project" value="TreeGrafter"/>
</dbReference>
<evidence type="ECO:0000313" key="8">
    <source>
        <dbReference type="Proteomes" id="UP000516437"/>
    </source>
</evidence>
<dbReference type="InterPro" id="IPR051486">
    <property type="entry name" value="Hcy_S-methyltransferase"/>
</dbReference>
<dbReference type="InterPro" id="IPR036589">
    <property type="entry name" value="HCY_dom_sf"/>
</dbReference>
<gene>
    <name evidence="7" type="ORF">CJ030_MR3G014456</name>
</gene>
<comment type="cofactor">
    <cofactor evidence="5">
        <name>Zn(2+)</name>
        <dbReference type="ChEBI" id="CHEBI:29105"/>
    </cofactor>
</comment>
<dbReference type="PROSITE" id="PS50970">
    <property type="entry name" value="HCY"/>
    <property type="match status" value="1"/>
</dbReference>
<keyword evidence="8" id="KW-1185">Reference proteome</keyword>
<evidence type="ECO:0000313" key="7">
    <source>
        <dbReference type="EMBL" id="KAB1218134.1"/>
    </source>
</evidence>
<name>A0A6A1VYS4_9ROSI</name>
<dbReference type="OrthoDB" id="261426at2759"/>
<dbReference type="GO" id="GO:0032259">
    <property type="term" value="P:methylation"/>
    <property type="evidence" value="ECO:0007669"/>
    <property type="project" value="UniProtKB-KW"/>
</dbReference>
<dbReference type="InterPro" id="IPR003726">
    <property type="entry name" value="HCY_dom"/>
</dbReference>
<organism evidence="7 8">
    <name type="scientific">Morella rubra</name>
    <name type="common">Chinese bayberry</name>
    <dbReference type="NCBI Taxonomy" id="262757"/>
    <lineage>
        <taxon>Eukaryota</taxon>
        <taxon>Viridiplantae</taxon>
        <taxon>Streptophyta</taxon>
        <taxon>Embryophyta</taxon>
        <taxon>Tracheophyta</taxon>
        <taxon>Spermatophyta</taxon>
        <taxon>Magnoliopsida</taxon>
        <taxon>eudicotyledons</taxon>
        <taxon>Gunneridae</taxon>
        <taxon>Pentapetalae</taxon>
        <taxon>rosids</taxon>
        <taxon>fabids</taxon>
        <taxon>Fagales</taxon>
        <taxon>Myricaceae</taxon>
        <taxon>Morella</taxon>
    </lineage>
</organism>
<dbReference type="EMBL" id="RXIC02000021">
    <property type="protein sequence ID" value="KAB1218134.1"/>
    <property type="molecule type" value="Genomic_DNA"/>
</dbReference>
<dbReference type="PANTHER" id="PTHR46015:SF10">
    <property type="entry name" value="HOMOCYSTEINE S-METHYLTRANSFERASE 3"/>
    <property type="match status" value="1"/>
</dbReference>
<feature type="binding site" evidence="5">
    <location>
        <position position="462"/>
    </location>
    <ligand>
        <name>Zn(2+)</name>
        <dbReference type="ChEBI" id="CHEBI:29105"/>
    </ligand>
</feature>
<feature type="domain" description="Hcy-binding" evidence="6">
    <location>
        <begin position="13"/>
        <end position="476"/>
    </location>
</feature>
<evidence type="ECO:0000256" key="3">
    <source>
        <dbReference type="ARBA" id="ARBA00022723"/>
    </source>
</evidence>
<dbReference type="Pfam" id="PF02574">
    <property type="entry name" value="S-methyl_trans"/>
    <property type="match status" value="1"/>
</dbReference>
<evidence type="ECO:0000256" key="2">
    <source>
        <dbReference type="ARBA" id="ARBA00022679"/>
    </source>
</evidence>
<evidence type="ECO:0000256" key="1">
    <source>
        <dbReference type="ARBA" id="ARBA00022603"/>
    </source>
</evidence>
<evidence type="ECO:0000259" key="6">
    <source>
        <dbReference type="PROSITE" id="PS50970"/>
    </source>
</evidence>
<dbReference type="GO" id="GO:0046872">
    <property type="term" value="F:metal ion binding"/>
    <property type="evidence" value="ECO:0007669"/>
    <property type="project" value="UniProtKB-KW"/>
</dbReference>
<evidence type="ECO:0000256" key="4">
    <source>
        <dbReference type="ARBA" id="ARBA00022833"/>
    </source>
</evidence>
<sequence>MGLGSAEEETSSFMSGFIRKCGGYVVIDGGFATELERHGADLNDPLWSAKCLIDSPHLVRRVHLDYLDAGANIILTASYQATIQGFEAKGFSREEAEALLRKSVEIACEAREIYYDRCTKDSWDFIENENGRNLKHPILVAASVGSYGAYLTDGSEYSGDYGDAITVATLKDFHRRRVQILANSGADLIAFETIPNKLEAKVHLDYLDAGANIILTASYQATIQGFEAKGFSREEAEALLRKSVEIACEAREIYYDRCTKDSWDFIENENGRNLKHPILVAASVGSYGAYLTDGSEYSGDYGDAITVATLKDFHRRRVQILANSGADLIAFETIPNKLEAKAYAELLEEGGIEIPAWFSFNSKDGINVVSGDPIAECASIGDSCKQVVAVGINCTPPRFIQGLITSIQKVTSKPILIYPNSGETYDGQTKQWVKSSGNVDEDFVSYVGKWQEAGASLFGGCCRTTPKTIRGISRALSDKN</sequence>
<dbReference type="PANTHER" id="PTHR46015">
    <property type="entry name" value="ZGC:172121"/>
    <property type="match status" value="1"/>
</dbReference>
<keyword evidence="2 5" id="KW-0808">Transferase</keyword>
<dbReference type="GO" id="GO:0008898">
    <property type="term" value="F:S-adenosylmethionine-homocysteine S-methyltransferase activity"/>
    <property type="evidence" value="ECO:0007669"/>
    <property type="project" value="TreeGrafter"/>
</dbReference>
<dbReference type="FunFam" id="3.20.20.330:FF:000002">
    <property type="entry name" value="Homocysteine S-methyltransferase"/>
    <property type="match status" value="1"/>
</dbReference>
<keyword evidence="4 5" id="KW-0862">Zinc</keyword>
<proteinExistence type="predicted"/>
<evidence type="ECO:0000256" key="5">
    <source>
        <dbReference type="PROSITE-ProRule" id="PRU00333"/>
    </source>
</evidence>
<dbReference type="SUPFAM" id="SSF82282">
    <property type="entry name" value="Homocysteine S-methyltransferase"/>
    <property type="match status" value="2"/>
</dbReference>
<feature type="binding site" evidence="5">
    <location>
        <position position="461"/>
    </location>
    <ligand>
        <name>Zn(2+)</name>
        <dbReference type="ChEBI" id="CHEBI:29105"/>
    </ligand>
</feature>
<dbReference type="Gene3D" id="3.20.20.330">
    <property type="entry name" value="Homocysteine-binding-like domain"/>
    <property type="match status" value="2"/>
</dbReference>
<reference evidence="7 8" key="1">
    <citation type="journal article" date="2019" name="Plant Biotechnol. J.">
        <title>The red bayberry genome and genetic basis of sex determination.</title>
        <authorList>
            <person name="Jia H.M."/>
            <person name="Jia H.J."/>
            <person name="Cai Q.L."/>
            <person name="Wang Y."/>
            <person name="Zhao H.B."/>
            <person name="Yang W.F."/>
            <person name="Wang G.Y."/>
            <person name="Li Y.H."/>
            <person name="Zhan D.L."/>
            <person name="Shen Y.T."/>
            <person name="Niu Q.F."/>
            <person name="Chang L."/>
            <person name="Qiu J."/>
            <person name="Zhao L."/>
            <person name="Xie H.B."/>
            <person name="Fu W.Y."/>
            <person name="Jin J."/>
            <person name="Li X.W."/>
            <person name="Jiao Y."/>
            <person name="Zhou C.C."/>
            <person name="Tu T."/>
            <person name="Chai C.Y."/>
            <person name="Gao J.L."/>
            <person name="Fan L.J."/>
            <person name="van de Weg E."/>
            <person name="Wang J.Y."/>
            <person name="Gao Z.S."/>
        </authorList>
    </citation>
    <scope>NUCLEOTIDE SEQUENCE [LARGE SCALE GENOMIC DNA]</scope>
    <source>
        <tissue evidence="7">Leaves</tissue>
    </source>
</reference>
<dbReference type="NCBIfam" id="NF007020">
    <property type="entry name" value="PRK09485.1"/>
    <property type="match status" value="1"/>
</dbReference>
<keyword evidence="3 5" id="KW-0479">Metal-binding</keyword>
<dbReference type="AlphaFoldDB" id="A0A6A1VYS4"/>
<comment type="caution">
    <text evidence="7">The sequence shown here is derived from an EMBL/GenBank/DDBJ whole genome shotgun (WGS) entry which is preliminary data.</text>
</comment>
<dbReference type="Proteomes" id="UP000516437">
    <property type="component" value="Chromosome 3"/>
</dbReference>
<feature type="binding site" evidence="5">
    <location>
        <position position="394"/>
    </location>
    <ligand>
        <name>Zn(2+)</name>
        <dbReference type="ChEBI" id="CHEBI:29105"/>
    </ligand>
</feature>